<dbReference type="Pfam" id="PF04542">
    <property type="entry name" value="Sigma70_r2"/>
    <property type="match status" value="1"/>
</dbReference>
<gene>
    <name evidence="10" type="ORF">AA314_06039</name>
    <name evidence="11" type="ORF">ATI61_101498</name>
</gene>
<dbReference type="Pfam" id="PF08281">
    <property type="entry name" value="Sigma70_r4_2"/>
    <property type="match status" value="1"/>
</dbReference>
<keyword evidence="5 6" id="KW-0804">Transcription</keyword>
<proteinExistence type="inferred from homology"/>
<dbReference type="SUPFAM" id="SSF88659">
    <property type="entry name" value="Sigma3 and sigma4 domains of RNA polymerase sigma factors"/>
    <property type="match status" value="1"/>
</dbReference>
<accession>A0AAC8QB57</accession>
<dbReference type="CDD" id="cd06171">
    <property type="entry name" value="Sigma70_r4"/>
    <property type="match status" value="1"/>
</dbReference>
<keyword evidence="3 6" id="KW-0731">Sigma factor</keyword>
<evidence type="ECO:0000313" key="13">
    <source>
        <dbReference type="Proteomes" id="UP000256345"/>
    </source>
</evidence>
<evidence type="ECO:0000256" key="4">
    <source>
        <dbReference type="ARBA" id="ARBA00023125"/>
    </source>
</evidence>
<dbReference type="KEGG" id="age:AA314_06039"/>
<evidence type="ECO:0000259" key="9">
    <source>
        <dbReference type="Pfam" id="PF08281"/>
    </source>
</evidence>
<comment type="similarity">
    <text evidence="1 6">Belongs to the sigma-70 factor family. ECF subfamily.</text>
</comment>
<dbReference type="RefSeq" id="WP_047858242.1">
    <property type="nucleotide sequence ID" value="NZ_CP011509.1"/>
</dbReference>
<organism evidence="10 12">
    <name type="scientific">Archangium gephyra</name>
    <dbReference type="NCBI Taxonomy" id="48"/>
    <lineage>
        <taxon>Bacteria</taxon>
        <taxon>Pseudomonadati</taxon>
        <taxon>Myxococcota</taxon>
        <taxon>Myxococcia</taxon>
        <taxon>Myxococcales</taxon>
        <taxon>Cystobacterineae</taxon>
        <taxon>Archangiaceae</taxon>
        <taxon>Archangium</taxon>
    </lineage>
</organism>
<keyword evidence="4 6" id="KW-0238">DNA-binding</keyword>
<dbReference type="SUPFAM" id="SSF88946">
    <property type="entry name" value="Sigma2 domain of RNA polymerase sigma factors"/>
    <property type="match status" value="1"/>
</dbReference>
<dbReference type="Proteomes" id="UP000256345">
    <property type="component" value="Unassembled WGS sequence"/>
</dbReference>
<dbReference type="InterPro" id="IPR039425">
    <property type="entry name" value="RNA_pol_sigma-70-like"/>
</dbReference>
<protein>
    <recommendedName>
        <fullName evidence="6">RNA polymerase sigma factor</fullName>
    </recommendedName>
</protein>
<evidence type="ECO:0000313" key="12">
    <source>
        <dbReference type="Proteomes" id="UP000035579"/>
    </source>
</evidence>
<keyword evidence="2 6" id="KW-0805">Transcription regulation</keyword>
<dbReference type="InterPro" id="IPR013325">
    <property type="entry name" value="RNA_pol_sigma_r2"/>
</dbReference>
<dbReference type="GO" id="GO:0003677">
    <property type="term" value="F:DNA binding"/>
    <property type="evidence" value="ECO:0007669"/>
    <property type="project" value="UniProtKB-KW"/>
</dbReference>
<evidence type="ECO:0000256" key="3">
    <source>
        <dbReference type="ARBA" id="ARBA00023082"/>
    </source>
</evidence>
<dbReference type="EMBL" id="CP011509">
    <property type="protein sequence ID" value="AKJ04413.1"/>
    <property type="molecule type" value="Genomic_DNA"/>
</dbReference>
<reference evidence="11 13" key="2">
    <citation type="submission" date="2018-08" db="EMBL/GenBank/DDBJ databases">
        <title>Genomic Encyclopedia of Archaeal and Bacterial Type Strains, Phase II (KMG-II): from individual species to whole genera.</title>
        <authorList>
            <person name="Goeker M."/>
        </authorList>
    </citation>
    <scope>NUCLEOTIDE SEQUENCE [LARGE SCALE GENOMIC DNA]</scope>
    <source>
        <strain evidence="11 13">DSM 2261</strain>
    </source>
</reference>
<dbReference type="InterPro" id="IPR000838">
    <property type="entry name" value="RNA_pol_sigma70_ECF_CS"/>
</dbReference>
<evidence type="ECO:0000313" key="11">
    <source>
        <dbReference type="EMBL" id="REG37512.1"/>
    </source>
</evidence>
<feature type="domain" description="RNA polymerase sigma-70 region 2" evidence="8">
    <location>
        <begin position="19"/>
        <end position="82"/>
    </location>
</feature>
<dbReference type="InterPro" id="IPR014284">
    <property type="entry name" value="RNA_pol_sigma-70_dom"/>
</dbReference>
<feature type="domain" description="RNA polymerase sigma factor 70 region 4 type 2" evidence="9">
    <location>
        <begin position="125"/>
        <end position="176"/>
    </location>
</feature>
<evidence type="ECO:0000256" key="7">
    <source>
        <dbReference type="SAM" id="MobiDB-lite"/>
    </source>
</evidence>
<reference evidence="10 12" key="1">
    <citation type="submission" date="2015-05" db="EMBL/GenBank/DDBJ databases">
        <title>Genome assembly of Archangium gephyra DSM 2261.</title>
        <authorList>
            <person name="Sharma G."/>
            <person name="Subramanian S."/>
        </authorList>
    </citation>
    <scope>NUCLEOTIDE SEQUENCE [LARGE SCALE GENOMIC DNA]</scope>
    <source>
        <strain evidence="10 12">DSM 2261</strain>
    </source>
</reference>
<evidence type="ECO:0000256" key="2">
    <source>
        <dbReference type="ARBA" id="ARBA00023015"/>
    </source>
</evidence>
<evidence type="ECO:0000313" key="10">
    <source>
        <dbReference type="EMBL" id="AKJ04413.1"/>
    </source>
</evidence>
<dbReference type="AlphaFoldDB" id="A0AAC8QB57"/>
<dbReference type="Proteomes" id="UP000035579">
    <property type="component" value="Chromosome"/>
</dbReference>
<feature type="region of interest" description="Disordered" evidence="7">
    <location>
        <begin position="191"/>
        <end position="223"/>
    </location>
</feature>
<dbReference type="GO" id="GO:0016987">
    <property type="term" value="F:sigma factor activity"/>
    <property type="evidence" value="ECO:0007669"/>
    <property type="project" value="UniProtKB-KW"/>
</dbReference>
<dbReference type="EMBL" id="QUMU01000001">
    <property type="protein sequence ID" value="REG37512.1"/>
    <property type="molecule type" value="Genomic_DNA"/>
</dbReference>
<evidence type="ECO:0000256" key="6">
    <source>
        <dbReference type="RuleBase" id="RU000716"/>
    </source>
</evidence>
<dbReference type="InterPro" id="IPR013324">
    <property type="entry name" value="RNA_pol_sigma_r3/r4-like"/>
</dbReference>
<name>A0AAC8QB57_9BACT</name>
<dbReference type="InterPro" id="IPR013249">
    <property type="entry name" value="RNA_pol_sigma70_r4_t2"/>
</dbReference>
<dbReference type="InterPro" id="IPR007627">
    <property type="entry name" value="RNA_pol_sigma70_r2"/>
</dbReference>
<keyword evidence="13" id="KW-1185">Reference proteome</keyword>
<dbReference type="PANTHER" id="PTHR43133">
    <property type="entry name" value="RNA POLYMERASE ECF-TYPE SIGMA FACTO"/>
    <property type="match status" value="1"/>
</dbReference>
<feature type="compositionally biased region" description="Low complexity" evidence="7">
    <location>
        <begin position="196"/>
        <end position="207"/>
    </location>
</feature>
<evidence type="ECO:0000256" key="5">
    <source>
        <dbReference type="ARBA" id="ARBA00023163"/>
    </source>
</evidence>
<evidence type="ECO:0000259" key="8">
    <source>
        <dbReference type="Pfam" id="PF04542"/>
    </source>
</evidence>
<dbReference type="Gene3D" id="1.10.1740.10">
    <property type="match status" value="1"/>
</dbReference>
<dbReference type="NCBIfam" id="TIGR02937">
    <property type="entry name" value="sigma70-ECF"/>
    <property type="match status" value="1"/>
</dbReference>
<dbReference type="PANTHER" id="PTHR43133:SF59">
    <property type="entry name" value="ECF RNA POLYMERASE SIGMA FACTOR SIGR"/>
    <property type="match status" value="1"/>
</dbReference>
<dbReference type="InterPro" id="IPR036388">
    <property type="entry name" value="WH-like_DNA-bd_sf"/>
</dbReference>
<evidence type="ECO:0000256" key="1">
    <source>
        <dbReference type="ARBA" id="ARBA00010641"/>
    </source>
</evidence>
<dbReference type="PROSITE" id="PS01063">
    <property type="entry name" value="SIGMA70_ECF"/>
    <property type="match status" value="1"/>
</dbReference>
<sequence>MLDFRQNNRTKQEFEELALAHLDPLYSAALRLTKNERDAEDLVQDTCMRAYRFFDKFERGTNIKAWLFKILTNTFINRYRRKVKERSVVEGVEREAVHERFVSRDATDFAANPEQYFFDRLLSDDVLRAIDALPIDFRLVVILADLQEFSYKEIAEILECPVGTVMSRLFRGRKLLQKTLREYAQGSGVLRQEEPAQAANADGTAAAGSPTNLDDYRRRKKVG</sequence>
<dbReference type="GO" id="GO:0006352">
    <property type="term" value="P:DNA-templated transcription initiation"/>
    <property type="evidence" value="ECO:0007669"/>
    <property type="project" value="InterPro"/>
</dbReference>
<dbReference type="Gene3D" id="1.10.10.10">
    <property type="entry name" value="Winged helix-like DNA-binding domain superfamily/Winged helix DNA-binding domain"/>
    <property type="match status" value="1"/>
</dbReference>